<dbReference type="EMBL" id="FMXQ01000004">
    <property type="protein sequence ID" value="SDB28346.1"/>
    <property type="molecule type" value="Genomic_DNA"/>
</dbReference>
<evidence type="ECO:0000256" key="2">
    <source>
        <dbReference type="PIRSR" id="PIRSR613078-2"/>
    </source>
</evidence>
<dbReference type="GO" id="GO:0005737">
    <property type="term" value="C:cytoplasm"/>
    <property type="evidence" value="ECO:0007669"/>
    <property type="project" value="TreeGrafter"/>
</dbReference>
<dbReference type="AlphaFoldDB" id="A0A1G6C627"/>
<dbReference type="InterPro" id="IPR013078">
    <property type="entry name" value="His_Pase_superF_clade-1"/>
</dbReference>
<proteinExistence type="predicted"/>
<reference evidence="3 4" key="1">
    <citation type="submission" date="2016-10" db="EMBL/GenBank/DDBJ databases">
        <authorList>
            <person name="de Groot N.N."/>
        </authorList>
    </citation>
    <scope>NUCLEOTIDE SEQUENCE [LARGE SCALE GENOMIC DNA]</scope>
    <source>
        <strain evidence="3 4">ATCC 35022</strain>
    </source>
</reference>
<dbReference type="STRING" id="665467.SAMN02982931_02106"/>
<dbReference type="GO" id="GO:0016791">
    <property type="term" value="F:phosphatase activity"/>
    <property type="evidence" value="ECO:0007669"/>
    <property type="project" value="TreeGrafter"/>
</dbReference>
<accession>A0A1G6C627</accession>
<dbReference type="RefSeq" id="WP_090876399.1">
    <property type="nucleotide sequence ID" value="NZ_FMXQ01000004.1"/>
</dbReference>
<name>A0A1G6C627_9HYPH</name>
<dbReference type="SUPFAM" id="SSF53254">
    <property type="entry name" value="Phosphoglycerate mutase-like"/>
    <property type="match status" value="1"/>
</dbReference>
<dbReference type="InterPro" id="IPR050275">
    <property type="entry name" value="PGM_Phosphatase"/>
</dbReference>
<feature type="active site" description="Tele-phosphohistidine intermediate" evidence="1">
    <location>
        <position position="10"/>
    </location>
</feature>
<feature type="binding site" evidence="2">
    <location>
        <position position="63"/>
    </location>
    <ligand>
        <name>substrate</name>
    </ligand>
</feature>
<dbReference type="OrthoDB" id="9781415at2"/>
<feature type="active site" description="Proton donor/acceptor" evidence="1">
    <location>
        <position position="90"/>
    </location>
</feature>
<dbReference type="PIRSF" id="PIRSF000709">
    <property type="entry name" value="6PFK_2-Ptase"/>
    <property type="match status" value="1"/>
</dbReference>
<organism evidence="3 4">
    <name type="scientific">Bauldia litoralis</name>
    <dbReference type="NCBI Taxonomy" id="665467"/>
    <lineage>
        <taxon>Bacteria</taxon>
        <taxon>Pseudomonadati</taxon>
        <taxon>Pseudomonadota</taxon>
        <taxon>Alphaproteobacteria</taxon>
        <taxon>Hyphomicrobiales</taxon>
        <taxon>Kaistiaceae</taxon>
        <taxon>Bauldia</taxon>
    </lineage>
</organism>
<feature type="binding site" evidence="2">
    <location>
        <begin position="9"/>
        <end position="16"/>
    </location>
    <ligand>
        <name>substrate</name>
    </ligand>
</feature>
<evidence type="ECO:0000313" key="4">
    <source>
        <dbReference type="Proteomes" id="UP000199071"/>
    </source>
</evidence>
<dbReference type="PANTHER" id="PTHR48100:SF59">
    <property type="entry name" value="ADENOSYLCOBALAMIN_ALPHA-RIBAZOLE PHOSPHATASE"/>
    <property type="match status" value="1"/>
</dbReference>
<gene>
    <name evidence="3" type="ORF">SAMN02982931_02106</name>
</gene>
<sequence>MLPTIVFLRHGETNWNVEGRLQGQRDISLNDNGRAQAKRNGEAIRAAVADIADFDFVASPLERSRETMEIARLAMGLDPSAFHLDDRLREITFGDWEGFTLAELRATHPDLVAAREQDKWSFLPPGGESYEQLSERVQGWLATISRPTMAVSHGGVGRVLRRYLHDLDPQAAVTMSFPQDQAMLIKNGSTEWI</sequence>
<dbReference type="Proteomes" id="UP000199071">
    <property type="component" value="Unassembled WGS sequence"/>
</dbReference>
<evidence type="ECO:0000313" key="3">
    <source>
        <dbReference type="EMBL" id="SDB28346.1"/>
    </source>
</evidence>
<dbReference type="Pfam" id="PF00300">
    <property type="entry name" value="His_Phos_1"/>
    <property type="match status" value="1"/>
</dbReference>
<dbReference type="Gene3D" id="3.40.50.1240">
    <property type="entry name" value="Phosphoglycerate mutase-like"/>
    <property type="match status" value="1"/>
</dbReference>
<dbReference type="SMART" id="SM00855">
    <property type="entry name" value="PGAM"/>
    <property type="match status" value="1"/>
</dbReference>
<dbReference type="PANTHER" id="PTHR48100">
    <property type="entry name" value="BROAD-SPECIFICITY PHOSPHATASE YOR283W-RELATED"/>
    <property type="match status" value="1"/>
</dbReference>
<keyword evidence="4" id="KW-1185">Reference proteome</keyword>
<protein>
    <submittedName>
        <fullName evidence="3">Probable phosphoglycerate mutase</fullName>
    </submittedName>
</protein>
<evidence type="ECO:0000256" key="1">
    <source>
        <dbReference type="PIRSR" id="PIRSR613078-1"/>
    </source>
</evidence>
<dbReference type="CDD" id="cd07067">
    <property type="entry name" value="HP_PGM_like"/>
    <property type="match status" value="1"/>
</dbReference>
<dbReference type="InterPro" id="IPR029033">
    <property type="entry name" value="His_PPase_superfam"/>
</dbReference>